<reference evidence="1" key="2">
    <citation type="submission" date="2020-09" db="EMBL/GenBank/DDBJ databases">
        <authorList>
            <person name="Sun Q."/>
            <person name="Zhou Y."/>
        </authorList>
    </citation>
    <scope>NUCLEOTIDE SEQUENCE</scope>
    <source>
        <strain evidence="1">CGMCC 1.12919</strain>
    </source>
</reference>
<accession>A0A916UVB3</accession>
<keyword evidence="2" id="KW-1185">Reference proteome</keyword>
<dbReference type="GO" id="GO:0016788">
    <property type="term" value="F:hydrolase activity, acting on ester bonds"/>
    <property type="evidence" value="ECO:0007669"/>
    <property type="project" value="UniProtKB-ARBA"/>
</dbReference>
<dbReference type="SUPFAM" id="SSF52266">
    <property type="entry name" value="SGNH hydrolase"/>
    <property type="match status" value="1"/>
</dbReference>
<evidence type="ECO:0000313" key="2">
    <source>
        <dbReference type="Proteomes" id="UP000637002"/>
    </source>
</evidence>
<dbReference type="Proteomes" id="UP000637002">
    <property type="component" value="Unassembled WGS sequence"/>
</dbReference>
<proteinExistence type="predicted"/>
<comment type="caution">
    <text evidence="1">The sequence shown here is derived from an EMBL/GenBank/DDBJ whole genome shotgun (WGS) entry which is preliminary data.</text>
</comment>
<sequence>MRMADLPKIDVGFFPNDLSGDDIRKSFQKTNAVVDRVNQLDPKVAALEVGAVVSGEAIEAVDQKAQLAFDTATSAAAGNGVICNTLDELEENTTALIGQVIADPVGTNNGTYARTTPDNPATPWIQVSTATVTALDARLSPMEIVVDGAKVPVVSGGIVAEGGPLLDIVNKFGFVLASLLQRGFDGQAVRWNFGIGDDGTIWITDPNGFSPFYITAGGDVQVAFRLALERRLDVVEASLLPPTPPDVTPLYGHELFVVSGEIIPLQVRSMLKGRRDAATALVTFSTRPDQPLAGWWRTSGEQILIDADMLLATTAQITVRRFDTIPFYQVPLAVSRKVVPVSGSPAPKVLLLADSIGNRALGKFVADRLTAWGFNPTFVGTFKGTASGDNLAETGPFGECREGWAFDDFTGRSMDADVASILAAGSEAAYAAMTKDQKRQINPYLRLATGGDDPARIVTIGGIPYVFDFGFFISRFAGVADPKIHVENPTVIYIQLGMNDILESTSTAELLTRVEYGLAVMLDSIRATLPTVPIGVGFTGVPRVTLDDARWSDLHMPLTQALIRIVEARQASDANLHLVSVWAHMSQDVGYLTSGTMNGDTGAITATVADPTHPSGENRDQMAQRVAAFIANVV</sequence>
<dbReference type="Gene3D" id="3.40.50.1110">
    <property type="entry name" value="SGNH hydrolase"/>
    <property type="match status" value="1"/>
</dbReference>
<name>A0A916UVB3_9HYPH</name>
<dbReference type="InterPro" id="IPR036514">
    <property type="entry name" value="SGNH_hydro_sf"/>
</dbReference>
<gene>
    <name evidence="1" type="ORF">GCM10010994_55080</name>
</gene>
<organism evidence="1 2">
    <name type="scientific">Chelatococcus reniformis</name>
    <dbReference type="NCBI Taxonomy" id="1494448"/>
    <lineage>
        <taxon>Bacteria</taxon>
        <taxon>Pseudomonadati</taxon>
        <taxon>Pseudomonadota</taxon>
        <taxon>Alphaproteobacteria</taxon>
        <taxon>Hyphomicrobiales</taxon>
        <taxon>Chelatococcaceae</taxon>
        <taxon>Chelatococcus</taxon>
    </lineage>
</organism>
<dbReference type="EMBL" id="BMGG01000011">
    <property type="protein sequence ID" value="GGC90229.1"/>
    <property type="molecule type" value="Genomic_DNA"/>
</dbReference>
<reference evidence="1" key="1">
    <citation type="journal article" date="2014" name="Int. J. Syst. Evol. Microbiol.">
        <title>Complete genome sequence of Corynebacterium casei LMG S-19264T (=DSM 44701T), isolated from a smear-ripened cheese.</title>
        <authorList>
            <consortium name="US DOE Joint Genome Institute (JGI-PGF)"/>
            <person name="Walter F."/>
            <person name="Albersmeier A."/>
            <person name="Kalinowski J."/>
            <person name="Ruckert C."/>
        </authorList>
    </citation>
    <scope>NUCLEOTIDE SEQUENCE</scope>
    <source>
        <strain evidence="1">CGMCC 1.12919</strain>
    </source>
</reference>
<evidence type="ECO:0000313" key="1">
    <source>
        <dbReference type="EMBL" id="GGC90229.1"/>
    </source>
</evidence>
<protein>
    <submittedName>
        <fullName evidence="1">Uncharacterized protein</fullName>
    </submittedName>
</protein>
<dbReference type="AlphaFoldDB" id="A0A916UVB3"/>